<feature type="region of interest" description="Disordered" evidence="1">
    <location>
        <begin position="37"/>
        <end position="56"/>
    </location>
</feature>
<accession>Q8RZ76</accession>
<reference evidence="4" key="4">
    <citation type="journal article" date="2008" name="Nucleic Acids Res.">
        <title>The rice annotation project database (RAP-DB): 2008 update.</title>
        <authorList>
            <consortium name="The rice annotation project (RAP)"/>
        </authorList>
    </citation>
    <scope>GENOME REANNOTATION</scope>
    <source>
        <strain evidence="4">cv. Nipponbare</strain>
    </source>
</reference>
<evidence type="ECO:0000313" key="3">
    <source>
        <dbReference type="EMBL" id="BAD82779.1"/>
    </source>
</evidence>
<dbReference type="AlphaFoldDB" id="Q8RZ76"/>
<reference evidence="3" key="2">
    <citation type="submission" date="2004-03" db="EMBL/GenBank/DDBJ databases">
        <title>Oryza sativa nipponbare(GA3) genomic DNA, chromosome 1, PAC clone:P0551C06.</title>
        <authorList>
            <person name="Sasaki T."/>
            <person name="Matsumoto T."/>
            <person name="Katayose Y."/>
        </authorList>
    </citation>
    <scope>NUCLEOTIDE SEQUENCE</scope>
</reference>
<evidence type="ECO:0000313" key="2">
    <source>
        <dbReference type="EMBL" id="BAB90537.1"/>
    </source>
</evidence>
<dbReference type="Proteomes" id="UP000000763">
    <property type="component" value="Chromosome 1"/>
</dbReference>
<feature type="compositionally biased region" description="Low complexity" evidence="1">
    <location>
        <begin position="39"/>
        <end position="53"/>
    </location>
</feature>
<dbReference type="EMBL" id="AP006757">
    <property type="protein sequence ID" value="BAD82779.1"/>
    <property type="molecule type" value="Genomic_DNA"/>
</dbReference>
<dbReference type="EMBL" id="AP003791">
    <property type="protein sequence ID" value="BAB90537.1"/>
    <property type="molecule type" value="Genomic_DNA"/>
</dbReference>
<dbReference type="Proteomes" id="UP000817658">
    <property type="component" value="Chromosome 1"/>
</dbReference>
<name>Q8RZ76_ORYSJ</name>
<evidence type="ECO:0000256" key="1">
    <source>
        <dbReference type="SAM" id="MobiDB-lite"/>
    </source>
</evidence>
<accession>Q5N6X7</accession>
<protein>
    <submittedName>
        <fullName evidence="2">B1065G12.19 protein</fullName>
    </submittedName>
</protein>
<evidence type="ECO:0000313" key="4">
    <source>
        <dbReference type="Proteomes" id="UP000000763"/>
    </source>
</evidence>
<proteinExistence type="predicted"/>
<organism evidence="2">
    <name type="scientific">Oryza sativa subsp. japonica</name>
    <name type="common">Rice</name>
    <dbReference type="NCBI Taxonomy" id="39947"/>
    <lineage>
        <taxon>Eukaryota</taxon>
        <taxon>Viridiplantae</taxon>
        <taxon>Streptophyta</taxon>
        <taxon>Embryophyta</taxon>
        <taxon>Tracheophyta</taxon>
        <taxon>Spermatophyta</taxon>
        <taxon>Magnoliopsida</taxon>
        <taxon>Liliopsida</taxon>
        <taxon>Poales</taxon>
        <taxon>Poaceae</taxon>
        <taxon>BOP clade</taxon>
        <taxon>Oryzoideae</taxon>
        <taxon>Oryzeae</taxon>
        <taxon>Oryzinae</taxon>
        <taxon>Oryza</taxon>
        <taxon>Oryza sativa</taxon>
    </lineage>
</organism>
<gene>
    <name evidence="2" type="primary">B1065G12.19</name>
    <name evidence="3" type="ORF">P0551C06.24</name>
</gene>
<sequence length="102" mass="11322">MGGKQSARCHAMTRTEFQVWDEMGRTLHVAVDAVGCRGSSRAEPAPSPLASSPDGGARSEIYVFRWLGTRNRAVDAARRRGIDWRGRFRSFNTCDRDGPAPR</sequence>
<reference evidence="2" key="1">
    <citation type="journal article" date="2002" name="Nature">
        <title>The genome sequence and structure of rice chromosome 1.</title>
        <authorList>
            <person name="Sasaki T."/>
            <person name="Matsumoto T."/>
            <person name="Yamamoto K."/>
            <person name="Sakata K."/>
            <person name="Baba T."/>
            <person name="Katayose Y."/>
            <person name="Wu J."/>
            <person name="Niimura Y."/>
            <person name="Cheng Z."/>
            <person name="Nagamura Y."/>
            <person name="Antonio B.A."/>
            <person name="Kanamori H."/>
            <person name="Hosokawa S."/>
            <person name="Masukawa M."/>
            <person name="Arikawa K."/>
            <person name="Chiden Y."/>
            <person name="Hayashi M."/>
            <person name="Okamoto M."/>
            <person name="Ando T."/>
            <person name="Aoki H."/>
            <person name="Arita K."/>
            <person name="Hamada M."/>
            <person name="Harada C."/>
            <person name="Hijishita S."/>
            <person name="Honda M."/>
            <person name="Ichikawa Y."/>
            <person name="Idonuma A."/>
            <person name="Iijima M."/>
            <person name="Ikeda M."/>
            <person name="Ikeno M."/>
            <person name="Itoh S."/>
            <person name="Itoh T."/>
            <person name="Itoh Y."/>
            <person name="Itoh Y."/>
            <person name="Iwabuchi A."/>
            <person name="Kamiya K."/>
            <person name="Karasawa W."/>
            <person name="Katagiri S."/>
            <person name="Kikuta A."/>
            <person name="Kobayashi N."/>
            <person name="Kono I."/>
            <person name="Machita K."/>
            <person name="Maehara T."/>
            <person name="Mizuno H."/>
            <person name="Mizubayashi T."/>
            <person name="Mukai Y."/>
            <person name="Nagasaki H."/>
            <person name="Nakashima M."/>
            <person name="Nakama Y."/>
            <person name="Nakamichi Y."/>
            <person name="Nakamura M."/>
            <person name="Namiki N."/>
            <person name="Negishi M."/>
            <person name="Ohta I."/>
            <person name="Ono N."/>
            <person name="Saji S."/>
            <person name="Sakai K."/>
            <person name="Shibata M."/>
            <person name="Shimokawa T."/>
            <person name="Shomura A."/>
            <person name="Song J."/>
            <person name="Takazaki Y."/>
            <person name="Terasawa K."/>
            <person name="Tsuji K."/>
            <person name="Waki K."/>
            <person name="Yamagata H."/>
            <person name="Yamane H."/>
            <person name="Yoshiki S."/>
            <person name="Yoshihara R."/>
            <person name="Yukawa K."/>
            <person name="Zhong H."/>
            <person name="Iwama H."/>
            <person name="Endo T."/>
            <person name="Ito H."/>
            <person name="Hahn J.H."/>
            <person name="Kim H.I."/>
            <person name="Eun M.Y."/>
            <person name="Yano M."/>
            <person name="Jiang J."/>
            <person name="Gojobori T."/>
        </authorList>
    </citation>
    <scope>NUCLEOTIDE SEQUENCE</scope>
</reference>
<reference evidence="4" key="3">
    <citation type="journal article" date="2005" name="Nature">
        <title>The map-based sequence of the rice genome.</title>
        <authorList>
            <consortium name="International rice genome sequencing project (IRGSP)"/>
            <person name="Matsumoto T."/>
            <person name="Wu J."/>
            <person name="Kanamori H."/>
            <person name="Katayose Y."/>
            <person name="Fujisawa M."/>
            <person name="Namiki N."/>
            <person name="Mizuno H."/>
            <person name="Yamamoto K."/>
            <person name="Antonio B.A."/>
            <person name="Baba T."/>
            <person name="Sakata K."/>
            <person name="Nagamura Y."/>
            <person name="Aoki H."/>
            <person name="Arikawa K."/>
            <person name="Arita K."/>
            <person name="Bito T."/>
            <person name="Chiden Y."/>
            <person name="Fujitsuka N."/>
            <person name="Fukunaka R."/>
            <person name="Hamada M."/>
            <person name="Harada C."/>
            <person name="Hayashi A."/>
            <person name="Hijishita S."/>
            <person name="Honda M."/>
            <person name="Hosokawa S."/>
            <person name="Ichikawa Y."/>
            <person name="Idonuma A."/>
            <person name="Iijima M."/>
            <person name="Ikeda M."/>
            <person name="Ikeno M."/>
            <person name="Ito K."/>
            <person name="Ito S."/>
            <person name="Ito T."/>
            <person name="Ito Y."/>
            <person name="Ito Y."/>
            <person name="Iwabuchi A."/>
            <person name="Kamiya K."/>
            <person name="Karasawa W."/>
            <person name="Kurita K."/>
            <person name="Katagiri S."/>
            <person name="Kikuta A."/>
            <person name="Kobayashi H."/>
            <person name="Kobayashi N."/>
            <person name="Machita K."/>
            <person name="Maehara T."/>
            <person name="Masukawa M."/>
            <person name="Mizubayashi T."/>
            <person name="Mukai Y."/>
            <person name="Nagasaki H."/>
            <person name="Nagata Y."/>
            <person name="Naito S."/>
            <person name="Nakashima M."/>
            <person name="Nakama Y."/>
            <person name="Nakamichi Y."/>
            <person name="Nakamura M."/>
            <person name="Meguro A."/>
            <person name="Negishi M."/>
            <person name="Ohta I."/>
            <person name="Ohta T."/>
            <person name="Okamoto M."/>
            <person name="Ono N."/>
            <person name="Saji S."/>
            <person name="Sakaguchi M."/>
            <person name="Sakai K."/>
            <person name="Shibata M."/>
            <person name="Shimokawa T."/>
            <person name="Song J."/>
            <person name="Takazaki Y."/>
            <person name="Terasawa K."/>
            <person name="Tsugane M."/>
            <person name="Tsuji K."/>
            <person name="Ueda S."/>
            <person name="Waki K."/>
            <person name="Yamagata H."/>
            <person name="Yamamoto M."/>
            <person name="Yamamoto S."/>
            <person name="Yamane H."/>
            <person name="Yoshiki S."/>
            <person name="Yoshihara R."/>
            <person name="Yukawa K."/>
            <person name="Zhong H."/>
            <person name="Yano M."/>
            <person name="Yuan Q."/>
            <person name="Ouyang S."/>
            <person name="Liu J."/>
            <person name="Jones K.M."/>
            <person name="Gansberger K."/>
            <person name="Moffat K."/>
            <person name="Hill J."/>
            <person name="Bera J."/>
            <person name="Fadrosh D."/>
            <person name="Jin S."/>
            <person name="Johri S."/>
            <person name="Kim M."/>
            <person name="Overton L."/>
            <person name="Reardon M."/>
            <person name="Tsitrin T."/>
            <person name="Vuong H."/>
            <person name="Weaver B."/>
            <person name="Ciecko A."/>
            <person name="Tallon L."/>
            <person name="Jackson J."/>
            <person name="Pai G."/>
            <person name="Aken S.V."/>
            <person name="Utterback T."/>
            <person name="Reidmuller S."/>
            <person name="Feldblyum T."/>
            <person name="Hsiao J."/>
            <person name="Zismann V."/>
            <person name="Iobst S."/>
            <person name="de Vazeille A.R."/>
            <person name="Buell C.R."/>
            <person name="Ying K."/>
            <person name="Li Y."/>
            <person name="Lu T."/>
            <person name="Huang Y."/>
            <person name="Zhao Q."/>
            <person name="Feng Q."/>
            <person name="Zhang L."/>
            <person name="Zhu J."/>
            <person name="Weng Q."/>
            <person name="Mu J."/>
            <person name="Lu Y."/>
            <person name="Fan D."/>
            <person name="Liu Y."/>
            <person name="Guan J."/>
            <person name="Zhang Y."/>
            <person name="Yu S."/>
            <person name="Liu X."/>
            <person name="Zhang Y."/>
            <person name="Hong G."/>
            <person name="Han B."/>
            <person name="Choisne N."/>
            <person name="Demange N."/>
            <person name="Orjeda G."/>
            <person name="Samain S."/>
            <person name="Cattolico L."/>
            <person name="Pelletier E."/>
            <person name="Couloux A."/>
            <person name="Segurens B."/>
            <person name="Wincker P."/>
            <person name="D'Hont A."/>
            <person name="Scarpelli C."/>
            <person name="Weissenbach J."/>
            <person name="Salanoubat M."/>
            <person name="Quetier F."/>
            <person name="Yu Y."/>
            <person name="Kim H.R."/>
            <person name="Rambo T."/>
            <person name="Currie J."/>
            <person name="Collura K."/>
            <person name="Luo M."/>
            <person name="Yang T."/>
            <person name="Ammiraju J.S.S."/>
            <person name="Engler F."/>
            <person name="Soderlund C."/>
            <person name="Wing R.A."/>
            <person name="Palmer L.E."/>
            <person name="de la Bastide M."/>
            <person name="Spiegel L."/>
            <person name="Nascimento L."/>
            <person name="Zutavern T."/>
            <person name="O'Shaughnessy A."/>
            <person name="Dike S."/>
            <person name="Dedhia N."/>
            <person name="Preston R."/>
            <person name="Balija V."/>
            <person name="McCombie W.R."/>
            <person name="Chow T."/>
            <person name="Chen H."/>
            <person name="Chung M."/>
            <person name="Chen C."/>
            <person name="Shaw J."/>
            <person name="Wu H."/>
            <person name="Hsiao K."/>
            <person name="Chao Y."/>
            <person name="Chu M."/>
            <person name="Cheng C."/>
            <person name="Hour A."/>
            <person name="Lee P."/>
            <person name="Lin S."/>
            <person name="Lin Y."/>
            <person name="Liou J."/>
            <person name="Liu S."/>
            <person name="Hsing Y."/>
            <person name="Raghuvanshi S."/>
            <person name="Mohanty A."/>
            <person name="Bharti A.K."/>
            <person name="Gaur A."/>
            <person name="Gupta V."/>
            <person name="Kumar D."/>
            <person name="Ravi V."/>
            <person name="Vij S."/>
            <person name="Kapur A."/>
            <person name="Khurana P."/>
            <person name="Khurana P."/>
            <person name="Khurana J.P."/>
            <person name="Tyagi A.K."/>
            <person name="Gaikwad K."/>
            <person name="Singh A."/>
            <person name="Dalal V."/>
            <person name="Srivastava S."/>
            <person name="Dixit A."/>
            <person name="Pal A.K."/>
            <person name="Ghazi I.A."/>
            <person name="Yadav M."/>
            <person name="Pandit A."/>
            <person name="Bhargava A."/>
            <person name="Sureshbabu K."/>
            <person name="Batra K."/>
            <person name="Sharma T.R."/>
            <person name="Mohapatra T."/>
            <person name="Singh N.K."/>
            <person name="Messing J."/>
            <person name="Nelson A.B."/>
            <person name="Fuks G."/>
            <person name="Kavchok S."/>
            <person name="Keizer G."/>
            <person name="Linton E."/>
            <person name="Llaca V."/>
            <person name="Song R."/>
            <person name="Tanyolac B."/>
            <person name="Young S."/>
            <person name="Ho-Il K."/>
            <person name="Hahn J.H."/>
            <person name="Sangsakoo G."/>
            <person name="Vanavichit A."/>
            <person name="de Mattos Luiz.A.T."/>
            <person name="Zimmer P.D."/>
            <person name="Malone G."/>
            <person name="Dellagostin O."/>
            <person name="de Oliveira A.C."/>
            <person name="Bevan M."/>
            <person name="Bancroft I."/>
            <person name="Minx P."/>
            <person name="Cordum H."/>
            <person name="Wilson R."/>
            <person name="Cheng Z."/>
            <person name="Jin W."/>
            <person name="Jiang J."/>
            <person name="Leong S.A."/>
            <person name="Iwama H."/>
            <person name="Gojobori T."/>
            <person name="Itoh T."/>
            <person name="Niimura Y."/>
            <person name="Fujii Y."/>
            <person name="Habara T."/>
            <person name="Sakai H."/>
            <person name="Sato Y."/>
            <person name="Wilson G."/>
            <person name="Kumar K."/>
            <person name="McCouch S."/>
            <person name="Juretic N."/>
            <person name="Hoen D."/>
            <person name="Wright S."/>
            <person name="Bruskiewich R."/>
            <person name="Bureau T."/>
            <person name="Miyao A."/>
            <person name="Hirochika H."/>
            <person name="Nishikawa T."/>
            <person name="Kadowaki K."/>
            <person name="Sugiura M."/>
            <person name="Burr B."/>
            <person name="Sasaki T."/>
        </authorList>
    </citation>
    <scope>NUCLEOTIDE SEQUENCE [LARGE SCALE GENOMIC DNA]</scope>
    <source>
        <strain evidence="4">cv. Nipponbare</strain>
    </source>
</reference>